<evidence type="ECO:0000313" key="2">
    <source>
        <dbReference type="Proteomes" id="UP000583556"/>
    </source>
</evidence>
<comment type="caution">
    <text evidence="1">The sequence shown here is derived from an EMBL/GenBank/DDBJ whole genome shotgun (WGS) entry which is preliminary data.</text>
</comment>
<dbReference type="EMBL" id="JABBGM010000001">
    <property type="protein sequence ID" value="NML92750.1"/>
    <property type="molecule type" value="Genomic_DNA"/>
</dbReference>
<gene>
    <name evidence="1" type="ORF">HHL27_03555</name>
</gene>
<dbReference type="Gene3D" id="3.40.1440.10">
    <property type="entry name" value="GIY-YIG endonuclease"/>
    <property type="match status" value="1"/>
</dbReference>
<dbReference type="Proteomes" id="UP000583556">
    <property type="component" value="Unassembled WGS sequence"/>
</dbReference>
<dbReference type="AlphaFoldDB" id="A0A7Y0G8D3"/>
<proteinExistence type="predicted"/>
<evidence type="ECO:0000313" key="1">
    <source>
        <dbReference type="EMBL" id="NML92750.1"/>
    </source>
</evidence>
<sequence>MERPDRKAAVATYRQRKVEAGIYVIRCSASDGVWTGAAPDVTTIRNRVWFTLRQGANPHRTLQEAWRQHGEDAFSLEIVESFDCDDETPASRNRKLRDGVSAWAERLGSAKV</sequence>
<accession>A0A7Y0G8D3</accession>
<dbReference type="RefSeq" id="WP_169491959.1">
    <property type="nucleotide sequence ID" value="NZ_JABBGM010000001.1"/>
</dbReference>
<name>A0A7Y0G8D3_9SPHN</name>
<keyword evidence="2" id="KW-1185">Reference proteome</keyword>
<dbReference type="InterPro" id="IPR035901">
    <property type="entry name" value="GIY-YIG_endonuc_sf"/>
</dbReference>
<protein>
    <submittedName>
        <fullName evidence="1">GIY-YIG nuclease family protein</fullName>
    </submittedName>
</protein>
<organism evidence="1 2">
    <name type="scientific">Novosphingobium olei</name>
    <dbReference type="NCBI Taxonomy" id="2728851"/>
    <lineage>
        <taxon>Bacteria</taxon>
        <taxon>Pseudomonadati</taxon>
        <taxon>Pseudomonadota</taxon>
        <taxon>Alphaproteobacteria</taxon>
        <taxon>Sphingomonadales</taxon>
        <taxon>Sphingomonadaceae</taxon>
        <taxon>Novosphingobium</taxon>
    </lineage>
</organism>
<dbReference type="CDD" id="cd10451">
    <property type="entry name" value="GIY-YIG_LuxR_like"/>
    <property type="match status" value="1"/>
</dbReference>
<reference evidence="1 2" key="1">
    <citation type="submission" date="2020-04" db="EMBL/GenBank/DDBJ databases">
        <title>Novosphingobium sp. TW-4 isolated from soil.</title>
        <authorList>
            <person name="Dahal R.H."/>
            <person name="Chaudhary D.K."/>
        </authorList>
    </citation>
    <scope>NUCLEOTIDE SEQUENCE [LARGE SCALE GENOMIC DNA]</scope>
    <source>
        <strain evidence="1 2">TW-4</strain>
    </source>
</reference>